<dbReference type="Gene3D" id="3.40.50.720">
    <property type="entry name" value="NAD(P)-binding Rossmann-like Domain"/>
    <property type="match status" value="1"/>
</dbReference>
<accession>A0AAN5HYL0</accession>
<dbReference type="PANTHER" id="PTHR44115:SF4">
    <property type="entry name" value="OXIDOREDUCTASE"/>
    <property type="match status" value="1"/>
</dbReference>
<dbReference type="PRINTS" id="PR00081">
    <property type="entry name" value="GDHRDH"/>
</dbReference>
<keyword evidence="1" id="KW-0560">Oxidoreductase</keyword>
<keyword evidence="3" id="KW-1185">Reference proteome</keyword>
<dbReference type="InterPro" id="IPR036291">
    <property type="entry name" value="NAD(P)-bd_dom_sf"/>
</dbReference>
<dbReference type="Proteomes" id="UP001328107">
    <property type="component" value="Unassembled WGS sequence"/>
</dbReference>
<gene>
    <name evidence="2" type="ORF">PMAYCL1PPCAC_15867</name>
</gene>
<dbReference type="InterPro" id="IPR020904">
    <property type="entry name" value="Sc_DH/Rdtase_CS"/>
</dbReference>
<dbReference type="PANTHER" id="PTHR44115">
    <property type="entry name" value="PROTEIN CBG09704"/>
    <property type="match status" value="1"/>
</dbReference>
<dbReference type="SUPFAM" id="SSF51735">
    <property type="entry name" value="NAD(P)-binding Rossmann-fold domains"/>
    <property type="match status" value="1"/>
</dbReference>
<dbReference type="AlphaFoldDB" id="A0AAN5HYL0"/>
<comment type="caution">
    <text evidence="2">The sequence shown here is derived from an EMBL/GenBank/DDBJ whole genome shotgun (WGS) entry which is preliminary data.</text>
</comment>
<feature type="non-terminal residue" evidence="2">
    <location>
        <position position="65"/>
    </location>
</feature>
<proteinExistence type="predicted"/>
<dbReference type="GO" id="GO:0016491">
    <property type="term" value="F:oxidoreductase activity"/>
    <property type="evidence" value="ECO:0007669"/>
    <property type="project" value="UniProtKB-KW"/>
</dbReference>
<name>A0AAN5HYL0_9BILA</name>
<dbReference type="Pfam" id="PF13561">
    <property type="entry name" value="adh_short_C2"/>
    <property type="match status" value="1"/>
</dbReference>
<dbReference type="PROSITE" id="PS00061">
    <property type="entry name" value="ADH_SHORT"/>
    <property type="match status" value="1"/>
</dbReference>
<dbReference type="EMBL" id="BTRK01000004">
    <property type="protein sequence ID" value="GMR45673.1"/>
    <property type="molecule type" value="Genomic_DNA"/>
</dbReference>
<evidence type="ECO:0000313" key="3">
    <source>
        <dbReference type="Proteomes" id="UP001328107"/>
    </source>
</evidence>
<dbReference type="InterPro" id="IPR002347">
    <property type="entry name" value="SDR_fam"/>
</dbReference>
<evidence type="ECO:0000256" key="1">
    <source>
        <dbReference type="ARBA" id="ARBA00023002"/>
    </source>
</evidence>
<evidence type="ECO:0008006" key="4">
    <source>
        <dbReference type="Google" id="ProtNLM"/>
    </source>
</evidence>
<evidence type="ECO:0000313" key="2">
    <source>
        <dbReference type="EMBL" id="GMR45673.1"/>
    </source>
</evidence>
<organism evidence="2 3">
    <name type="scientific">Pristionchus mayeri</name>
    <dbReference type="NCBI Taxonomy" id="1317129"/>
    <lineage>
        <taxon>Eukaryota</taxon>
        <taxon>Metazoa</taxon>
        <taxon>Ecdysozoa</taxon>
        <taxon>Nematoda</taxon>
        <taxon>Chromadorea</taxon>
        <taxon>Rhabditida</taxon>
        <taxon>Rhabditina</taxon>
        <taxon>Diplogasteromorpha</taxon>
        <taxon>Diplogasteroidea</taxon>
        <taxon>Neodiplogasteridae</taxon>
        <taxon>Pristionchus</taxon>
    </lineage>
</organism>
<protein>
    <recommendedName>
        <fullName evidence="4">Dehydrogenase</fullName>
    </recommendedName>
</protein>
<sequence length="65" mass="6915">MVALSQLAVPHLEKTKGAIVNISAIASLPLVCQNFYYSIAKAAVDQLTCQMAGNLIKKGIRVNSV</sequence>
<reference evidence="3" key="1">
    <citation type="submission" date="2022-10" db="EMBL/GenBank/DDBJ databases">
        <title>Genome assembly of Pristionchus species.</title>
        <authorList>
            <person name="Yoshida K."/>
            <person name="Sommer R.J."/>
        </authorList>
    </citation>
    <scope>NUCLEOTIDE SEQUENCE [LARGE SCALE GENOMIC DNA]</scope>
    <source>
        <strain evidence="3">RS5460</strain>
    </source>
</reference>